<gene>
    <name evidence="1" type="ORF">SERLADRAFT_455728</name>
</gene>
<proteinExistence type="predicted"/>
<reference evidence="1" key="1">
    <citation type="submission" date="2011-04" db="EMBL/GenBank/DDBJ databases">
        <title>Evolution of plant cell wall degrading machinery underlies the functional diversity of forest fungi.</title>
        <authorList>
            <consortium name="US DOE Joint Genome Institute (JGI-PGF)"/>
            <person name="Eastwood D.C."/>
            <person name="Floudas D."/>
            <person name="Binder M."/>
            <person name="Majcherczyk A."/>
            <person name="Schneider P."/>
            <person name="Aerts A."/>
            <person name="Asiegbu F.O."/>
            <person name="Baker S.E."/>
            <person name="Barry K."/>
            <person name="Bendiksby M."/>
            <person name="Blumentritt M."/>
            <person name="Coutinho P.M."/>
            <person name="Cullen D."/>
            <person name="Cullen D."/>
            <person name="Gathman A."/>
            <person name="Goodell B."/>
            <person name="Henrissat B."/>
            <person name="Ihrmark K."/>
            <person name="Kauserud H."/>
            <person name="Kohler A."/>
            <person name="LaButti K."/>
            <person name="Lapidus A."/>
            <person name="Lavin J.L."/>
            <person name="Lee Y.-H."/>
            <person name="Lindquist E."/>
            <person name="Lilly W."/>
            <person name="Lucas S."/>
            <person name="Morin E."/>
            <person name="Murat C."/>
            <person name="Oguiza J.A."/>
            <person name="Park J."/>
            <person name="Pisabarro A.G."/>
            <person name="Riley R."/>
            <person name="Rosling A."/>
            <person name="Salamov A."/>
            <person name="Schmidt O."/>
            <person name="Schmutz J."/>
            <person name="Skrede I."/>
            <person name="Stenlid J."/>
            <person name="Wiebenga A."/>
            <person name="Xie X."/>
            <person name="Kues U."/>
            <person name="Hibbett D.S."/>
            <person name="Hoffmeister D."/>
            <person name="Hogberg N."/>
            <person name="Martin F."/>
            <person name="Grigoriev I.V."/>
            <person name="Watkinson S.C."/>
        </authorList>
    </citation>
    <scope>NUCLEOTIDE SEQUENCE</scope>
    <source>
        <strain evidence="1">S7.9</strain>
    </source>
</reference>
<sequence length="114" mass="13157">MPLVSQEDKTVIGAKDPVAQVIAQAIATFQYNNAARDRNGLDPFHSMTIPAITMFYYHSSVPGLQDRSSQVRSRLNEGMEVPEFRREVLQHYEALRRMSKECWEDFVTHRNELS</sequence>
<accession>F8NET9</accession>
<dbReference type="Proteomes" id="UP000008064">
    <property type="component" value="Unassembled WGS sequence"/>
</dbReference>
<dbReference type="KEGG" id="sla:SERLADRAFT_455728"/>
<organism>
    <name type="scientific">Serpula lacrymans var. lacrymans (strain S7.9)</name>
    <name type="common">Dry rot fungus</name>
    <dbReference type="NCBI Taxonomy" id="578457"/>
    <lineage>
        <taxon>Eukaryota</taxon>
        <taxon>Fungi</taxon>
        <taxon>Dikarya</taxon>
        <taxon>Basidiomycota</taxon>
        <taxon>Agaricomycotina</taxon>
        <taxon>Agaricomycetes</taxon>
        <taxon>Agaricomycetidae</taxon>
        <taxon>Boletales</taxon>
        <taxon>Coniophorineae</taxon>
        <taxon>Serpulaceae</taxon>
        <taxon>Serpula</taxon>
    </lineage>
</organism>
<dbReference type="AlphaFoldDB" id="F8NET9"/>
<dbReference type="EMBL" id="GL945428">
    <property type="protein sequence ID" value="EGO31087.1"/>
    <property type="molecule type" value="Genomic_DNA"/>
</dbReference>
<dbReference type="GeneID" id="18817206"/>
<dbReference type="RefSeq" id="XP_007312971.1">
    <property type="nucleotide sequence ID" value="XM_007312909.1"/>
</dbReference>
<protein>
    <submittedName>
        <fullName evidence="1">Uncharacterized protein</fullName>
    </submittedName>
</protein>
<evidence type="ECO:0000313" key="1">
    <source>
        <dbReference type="EMBL" id="EGO31087.1"/>
    </source>
</evidence>
<name>F8NET9_SERL9</name>
<dbReference type="OrthoDB" id="3258141at2759"/>
<dbReference type="HOGENOM" id="CLU_2122574_0_0_1"/>